<evidence type="ECO:0000313" key="3">
    <source>
        <dbReference type="EMBL" id="MFC3813267.1"/>
    </source>
</evidence>
<dbReference type="EMBL" id="JBHRYQ010000002">
    <property type="protein sequence ID" value="MFC3813267.1"/>
    <property type="molecule type" value="Genomic_DNA"/>
</dbReference>
<accession>A0ABV7Z3H0</accession>
<dbReference type="InterPro" id="IPR001434">
    <property type="entry name" value="OmcB-like_DUF11"/>
</dbReference>
<gene>
    <name evidence="3" type="ORF">ACFOOI_21555</name>
</gene>
<feature type="chain" id="PRO_5046202103" description="DUF11 domain-containing protein" evidence="1">
    <location>
        <begin position="25"/>
        <end position="893"/>
    </location>
</feature>
<name>A0ABV7Z3H0_9BACT</name>
<dbReference type="Pfam" id="PF01345">
    <property type="entry name" value="DUF11"/>
    <property type="match status" value="1"/>
</dbReference>
<dbReference type="RefSeq" id="WP_379840251.1">
    <property type="nucleotide sequence ID" value="NZ_JBHRYQ010000002.1"/>
</dbReference>
<evidence type="ECO:0000259" key="2">
    <source>
        <dbReference type="Pfam" id="PF01345"/>
    </source>
</evidence>
<dbReference type="Gene3D" id="2.60.40.1170">
    <property type="entry name" value="Mu homology domain, subdomain B"/>
    <property type="match status" value="1"/>
</dbReference>
<dbReference type="Proteomes" id="UP001595616">
    <property type="component" value="Unassembled WGS sequence"/>
</dbReference>
<evidence type="ECO:0000313" key="4">
    <source>
        <dbReference type="Proteomes" id="UP001595616"/>
    </source>
</evidence>
<organism evidence="3 4">
    <name type="scientific">Lacihabitans lacunae</name>
    <dbReference type="NCBI Taxonomy" id="1028214"/>
    <lineage>
        <taxon>Bacteria</taxon>
        <taxon>Pseudomonadati</taxon>
        <taxon>Bacteroidota</taxon>
        <taxon>Cytophagia</taxon>
        <taxon>Cytophagales</taxon>
        <taxon>Leadbetterellaceae</taxon>
        <taxon>Lacihabitans</taxon>
    </lineage>
</organism>
<evidence type="ECO:0000256" key="1">
    <source>
        <dbReference type="SAM" id="SignalP"/>
    </source>
</evidence>
<keyword evidence="1" id="KW-0732">Signal</keyword>
<feature type="signal peptide" evidence="1">
    <location>
        <begin position="1"/>
        <end position="24"/>
    </location>
</feature>
<protein>
    <recommendedName>
        <fullName evidence="2">DUF11 domain-containing protein</fullName>
    </recommendedName>
</protein>
<feature type="domain" description="DUF11" evidence="2">
    <location>
        <begin position="48"/>
        <end position="146"/>
    </location>
</feature>
<comment type="caution">
    <text evidence="3">The sequence shown here is derived from an EMBL/GenBank/DDBJ whole genome shotgun (WGS) entry which is preliminary data.</text>
</comment>
<keyword evidence="4" id="KW-1185">Reference proteome</keyword>
<proteinExistence type="predicted"/>
<sequence>MLVFLKRYISFILIFNLICKQAIAFSPAVNGIKIDLALQSSYNRFSDGRTSFTIKLKNQGGTLANNIIVKDILPINFQIENITVSKGLHSLTANSILWEIGTMTSSESEHTIIITGKLSAAKDFSHNQAEIIQVSEEDLDSTPNNQSPCEDDMTFVTVGGNVNNCYTNDSALQLSAVQGFNTYTWYKNGQVINGSSTKQLLVQSEGNYGFKATFTQTGQACTYASSDSIKISTIQPTEFQTQVTQPSCSLSNGSIKITITTGLEPIEFSKDSLTFGHENLFQNLLSGTYNIFIKDAKSCITKKTINLETISNDITISSNFVCDSSNTAQLFLNASGGNPPYQYNDGSGFKIANQFRKPNGTFSFEIKDTKGCTKGYSTTISCNNLCADTTFKVCTGAIISQLISVPNGFKDIQWYKNDTLLIGQQAQTYTIKSPGTYTFKARKINQDSTQQKTKGCNFIMLVIPPATFQVQVTNESCKNLTKGKLEVTNLVGEAPFTFGINNNPFQSNAIFKDLNAGSYNVNVKDKTGYQTTLKNQKIELDSVLLPPEITTDKQLICSFEKANLLASICQDSASIVWSNNVINLNLINVGEGTYTARCKNTCGISPPSNQITISKISDTPIPFIGVSKSVDCNGESVKLTTNFCTGNLIWNTGEKTAIITVNKSGTYTALCEAPCGNTQASITITINVTPTLVAPIIKPDSFFVKDGQKVTLMASACNIGNVVWSTQEKTPSIKVGPGKYFAFCETACGKSSSSDTLEIKNEKPPFSPIISSTKLQICEGELVTLLANGCIDDTVVWSNGALGKSIITKPAKTTTYFAKCKKADKLDVSNTVTITVSNPTKPVLSAAKNNYLCWRTCQNNSQKLLAGGNMVKYSKRARNYGSPYIGDKIFCFL</sequence>
<reference evidence="4" key="1">
    <citation type="journal article" date="2019" name="Int. J. Syst. Evol. Microbiol.">
        <title>The Global Catalogue of Microorganisms (GCM) 10K type strain sequencing project: providing services to taxonomists for standard genome sequencing and annotation.</title>
        <authorList>
            <consortium name="The Broad Institute Genomics Platform"/>
            <consortium name="The Broad Institute Genome Sequencing Center for Infectious Disease"/>
            <person name="Wu L."/>
            <person name="Ma J."/>
        </authorList>
    </citation>
    <scope>NUCLEOTIDE SEQUENCE [LARGE SCALE GENOMIC DNA]</scope>
    <source>
        <strain evidence="4">CECT 7956</strain>
    </source>
</reference>